<reference evidence="2" key="1">
    <citation type="submission" date="2017-08" db="EMBL/GenBank/DDBJ databases">
        <authorList>
            <person name="Varghese N."/>
            <person name="Submissions S."/>
        </authorList>
    </citation>
    <scope>NUCLEOTIDE SEQUENCE [LARGE SCALE GENOMIC DNA]</scope>
    <source>
        <strain evidence="2">KCTC 23107</strain>
    </source>
</reference>
<dbReference type="AlphaFoldDB" id="A0A286IDG2"/>
<evidence type="ECO:0000313" key="2">
    <source>
        <dbReference type="Proteomes" id="UP000219465"/>
    </source>
</evidence>
<sequence length="35" mass="3878">MSTAVRPVKPVLLRNRLAPAFVSSGVKPLMRRSNK</sequence>
<organism evidence="1 2">
    <name type="scientific">Hoeflea halophila</name>
    <dbReference type="NCBI Taxonomy" id="714899"/>
    <lineage>
        <taxon>Bacteria</taxon>
        <taxon>Pseudomonadati</taxon>
        <taxon>Pseudomonadota</taxon>
        <taxon>Alphaproteobacteria</taxon>
        <taxon>Hyphomicrobiales</taxon>
        <taxon>Rhizobiaceae</taxon>
        <taxon>Hoeflea</taxon>
    </lineage>
</organism>
<proteinExistence type="predicted"/>
<evidence type="ECO:0000313" key="1">
    <source>
        <dbReference type="EMBL" id="SOE17686.1"/>
    </source>
</evidence>
<name>A0A286IDG2_9HYPH</name>
<dbReference type="Proteomes" id="UP000219465">
    <property type="component" value="Unassembled WGS sequence"/>
</dbReference>
<dbReference type="EMBL" id="OCPC01000003">
    <property type="protein sequence ID" value="SOE17686.1"/>
    <property type="molecule type" value="Genomic_DNA"/>
</dbReference>
<gene>
    <name evidence="1" type="ORF">SAMN05877838_2589</name>
</gene>
<accession>A0A286IDG2</accession>
<protein>
    <submittedName>
        <fullName evidence="1">Uncharacterized protein</fullName>
    </submittedName>
</protein>
<keyword evidence="2" id="KW-1185">Reference proteome</keyword>